<evidence type="ECO:0000256" key="5">
    <source>
        <dbReference type="ARBA" id="ARBA00023136"/>
    </source>
</evidence>
<sequence length="425" mass="46285">MILKKRRSMKAASACENNVGLAEHTTNAALEADITPDNSSFVISIEEEYTAYRKMLYLGVAFAANIGGTGSPLGCGPNFVIFGILQSTFAESTGLNFATWMLLNVPGMILCLSLGWCWLMLHFKQYRSCKKRGSDNMGDEEQEESIRDFLLDHYKALGPLSQHEIRVGVSFSILVLLWIFRSPGFITGWAFYISSSFEDNLLIRDATPVIFMVFLLFIIPAGSSTANNNQYNPGLNREECKRRENAFEACLTWEVVQARVPWGVVLLLGGGLALAEGSKVSGLSSWLGHQLTKVAIMPKEAIVFTITILSAMVTEVASNTATASVILPVILDLALAIQVNPLYLMLPATVCCAYAFMLPVATPGNAIILTASGLSTYEMVKAGFMMNILCVLVINFTINTLGNAIFDLHTMPTWAINATVTGNGT</sequence>
<evidence type="ECO:0000256" key="4">
    <source>
        <dbReference type="ARBA" id="ARBA00022989"/>
    </source>
</evidence>
<evidence type="ECO:0000313" key="8">
    <source>
        <dbReference type="Proteomes" id="UP001381693"/>
    </source>
</evidence>
<evidence type="ECO:0000256" key="3">
    <source>
        <dbReference type="ARBA" id="ARBA00022692"/>
    </source>
</evidence>
<comment type="caution">
    <text evidence="7">The sequence shown here is derived from an EMBL/GenBank/DDBJ whole genome shotgun (WGS) entry which is preliminary data.</text>
</comment>
<evidence type="ECO:0000256" key="1">
    <source>
        <dbReference type="ARBA" id="ARBA00004141"/>
    </source>
</evidence>
<gene>
    <name evidence="7" type="ORF">SK128_027202</name>
</gene>
<feature type="transmembrane region" description="Helical" evidence="6">
    <location>
        <begin position="201"/>
        <end position="219"/>
    </location>
</feature>
<feature type="transmembrane region" description="Helical" evidence="6">
    <location>
        <begin position="56"/>
        <end position="85"/>
    </location>
</feature>
<keyword evidence="5 6" id="KW-0472">Membrane</keyword>
<organism evidence="7 8">
    <name type="scientific">Halocaridina rubra</name>
    <name type="common">Hawaiian red shrimp</name>
    <dbReference type="NCBI Taxonomy" id="373956"/>
    <lineage>
        <taxon>Eukaryota</taxon>
        <taxon>Metazoa</taxon>
        <taxon>Ecdysozoa</taxon>
        <taxon>Arthropoda</taxon>
        <taxon>Crustacea</taxon>
        <taxon>Multicrustacea</taxon>
        <taxon>Malacostraca</taxon>
        <taxon>Eumalacostraca</taxon>
        <taxon>Eucarida</taxon>
        <taxon>Decapoda</taxon>
        <taxon>Pleocyemata</taxon>
        <taxon>Caridea</taxon>
        <taxon>Atyoidea</taxon>
        <taxon>Atyidae</taxon>
        <taxon>Halocaridina</taxon>
    </lineage>
</organism>
<feature type="transmembrane region" description="Helical" evidence="6">
    <location>
        <begin position="382"/>
        <end position="406"/>
    </location>
</feature>
<evidence type="ECO:0000256" key="2">
    <source>
        <dbReference type="ARBA" id="ARBA00006772"/>
    </source>
</evidence>
<reference evidence="7 8" key="1">
    <citation type="submission" date="2023-11" db="EMBL/GenBank/DDBJ databases">
        <title>Halocaridina rubra genome assembly.</title>
        <authorList>
            <person name="Smith C."/>
        </authorList>
    </citation>
    <scope>NUCLEOTIDE SEQUENCE [LARGE SCALE GENOMIC DNA]</scope>
    <source>
        <strain evidence="7">EP-1</strain>
        <tissue evidence="7">Whole</tissue>
    </source>
</reference>
<dbReference type="EMBL" id="JAXCGZ010015479">
    <property type="protein sequence ID" value="KAK7070205.1"/>
    <property type="molecule type" value="Genomic_DNA"/>
</dbReference>
<name>A0AAN8X1C1_HALRR</name>
<dbReference type="GO" id="GO:0015137">
    <property type="term" value="F:citrate transmembrane transporter activity"/>
    <property type="evidence" value="ECO:0007669"/>
    <property type="project" value="TreeGrafter"/>
</dbReference>
<evidence type="ECO:0000313" key="7">
    <source>
        <dbReference type="EMBL" id="KAK7070205.1"/>
    </source>
</evidence>
<protein>
    <submittedName>
        <fullName evidence="7">Uncharacterized protein</fullName>
    </submittedName>
</protein>
<proteinExistence type="inferred from homology"/>
<accession>A0AAN8X1C1</accession>
<dbReference type="GO" id="GO:0005886">
    <property type="term" value="C:plasma membrane"/>
    <property type="evidence" value="ECO:0007669"/>
    <property type="project" value="TreeGrafter"/>
</dbReference>
<evidence type="ECO:0000256" key="6">
    <source>
        <dbReference type="SAM" id="Phobius"/>
    </source>
</evidence>
<keyword evidence="8" id="KW-1185">Reference proteome</keyword>
<dbReference type="Pfam" id="PF00939">
    <property type="entry name" value="Na_sulph_symp"/>
    <property type="match status" value="1"/>
</dbReference>
<dbReference type="GO" id="GO:0015141">
    <property type="term" value="F:succinate transmembrane transporter activity"/>
    <property type="evidence" value="ECO:0007669"/>
    <property type="project" value="TreeGrafter"/>
</dbReference>
<keyword evidence="4 6" id="KW-1133">Transmembrane helix</keyword>
<keyword evidence="3 6" id="KW-0812">Transmembrane</keyword>
<feature type="transmembrane region" description="Helical" evidence="6">
    <location>
        <begin position="342"/>
        <end position="361"/>
    </location>
</feature>
<comment type="similarity">
    <text evidence="2">Belongs to the SLC13A/DASS transporter (TC 2.A.47) family. NADC subfamily.</text>
</comment>
<dbReference type="PANTHER" id="PTHR10283:SF82">
    <property type="entry name" value="SOLUTE CARRIER FAMILY 13 MEMBER 2"/>
    <property type="match status" value="1"/>
</dbReference>
<feature type="transmembrane region" description="Helical" evidence="6">
    <location>
        <begin position="97"/>
        <end position="121"/>
    </location>
</feature>
<dbReference type="PANTHER" id="PTHR10283">
    <property type="entry name" value="SOLUTE CARRIER FAMILY 13 MEMBER"/>
    <property type="match status" value="1"/>
</dbReference>
<comment type="subcellular location">
    <subcellularLocation>
        <location evidence="1">Membrane</location>
        <topology evidence="1">Multi-pass membrane protein</topology>
    </subcellularLocation>
</comment>
<dbReference type="InterPro" id="IPR001898">
    <property type="entry name" value="SLC13A/DASS"/>
</dbReference>
<dbReference type="Proteomes" id="UP001381693">
    <property type="component" value="Unassembled WGS sequence"/>
</dbReference>
<dbReference type="AlphaFoldDB" id="A0AAN8X1C1"/>